<dbReference type="EMBL" id="JAAEDA010000017">
    <property type="protein sequence ID" value="MCJ1978242.1"/>
    <property type="molecule type" value="Genomic_DNA"/>
</dbReference>
<dbReference type="EMBL" id="CP017195">
    <property type="protein sequence ID" value="QDJ27356.1"/>
    <property type="molecule type" value="Genomic_DNA"/>
</dbReference>
<dbReference type="RefSeq" id="WP_109833981.1">
    <property type="nucleotide sequence ID" value="NZ_CP017195.1"/>
</dbReference>
<sequence length="92" mass="9925">MKKIIMMVVYVTFISGLTLTSQTVLAEGIQPRVTGQLIEQTPSSDDNDPANPSNLPDSGEKKSSAVIEGVIALVLYSGIGCYSRKKVEDKHD</sequence>
<feature type="compositionally biased region" description="Polar residues" evidence="1">
    <location>
        <begin position="37"/>
        <end position="56"/>
    </location>
</feature>
<proteinExistence type="predicted"/>
<organism evidence="4 5">
    <name type="scientific">Pseudolactococcus paracarnosus</name>
    <dbReference type="NCBI Taxonomy" id="2749962"/>
    <lineage>
        <taxon>Bacteria</taxon>
        <taxon>Bacillati</taxon>
        <taxon>Bacillota</taxon>
        <taxon>Bacilli</taxon>
        <taxon>Lactobacillales</taxon>
        <taxon>Streptococcaceae</taxon>
        <taxon>Pseudolactococcus</taxon>
    </lineage>
</organism>
<protein>
    <recommendedName>
        <fullName evidence="7">Gram-positive cocci surface proteins LPxTG domain-containing protein</fullName>
    </recommendedName>
</protein>
<evidence type="ECO:0000313" key="3">
    <source>
        <dbReference type="EMBL" id="MCJ1978242.1"/>
    </source>
</evidence>
<evidence type="ECO:0008006" key="7">
    <source>
        <dbReference type="Google" id="ProtNLM"/>
    </source>
</evidence>
<reference evidence="4 5" key="1">
    <citation type="submission" date="2016-09" db="EMBL/GenBank/DDBJ databases">
        <title>Lactic acid bacteria from MAP meat Genome sequencing and assembly.</title>
        <authorList>
            <person name="Behr J."/>
            <person name="Hilgarth M."/>
            <person name="Vogel R.F."/>
        </authorList>
    </citation>
    <scope>NUCLEOTIDE SEQUENCE [LARGE SCALE GENOMIC DNA]</scope>
    <source>
        <strain evidence="4 5">TMW21615</strain>
    </source>
</reference>
<feature type="chain" id="PRO_5029800929" description="Gram-positive cocci surface proteins LPxTG domain-containing protein" evidence="2">
    <location>
        <begin position="27"/>
        <end position="92"/>
    </location>
</feature>
<gene>
    <name evidence="4" type="ORF">BHS01_01695</name>
    <name evidence="3" type="ORF">GYN19_09790</name>
</gene>
<feature type="region of interest" description="Disordered" evidence="1">
    <location>
        <begin position="35"/>
        <end position="62"/>
    </location>
</feature>
<dbReference type="AlphaFoldDB" id="A0A7L4WAJ6"/>
<reference evidence="3" key="2">
    <citation type="submission" date="2020-01" db="EMBL/GenBank/DDBJ databases">
        <authorList>
            <person name="Hilgarth M."/>
            <person name="Vogel R.F."/>
        </authorList>
    </citation>
    <scope>NUCLEOTIDE SEQUENCE</scope>
    <source>
        <strain evidence="3">TMW21897</strain>
    </source>
</reference>
<evidence type="ECO:0000256" key="2">
    <source>
        <dbReference type="SAM" id="SignalP"/>
    </source>
</evidence>
<evidence type="ECO:0000256" key="1">
    <source>
        <dbReference type="SAM" id="MobiDB-lite"/>
    </source>
</evidence>
<evidence type="ECO:0000313" key="6">
    <source>
        <dbReference type="Proteomes" id="UP001522462"/>
    </source>
</evidence>
<evidence type="ECO:0000313" key="5">
    <source>
        <dbReference type="Proteomes" id="UP000516280"/>
    </source>
</evidence>
<dbReference type="KEGG" id="lpaa:BHS01_01695"/>
<keyword evidence="6" id="KW-1185">Reference proteome</keyword>
<evidence type="ECO:0000313" key="4">
    <source>
        <dbReference type="EMBL" id="QDJ27356.1"/>
    </source>
</evidence>
<feature type="signal peptide" evidence="2">
    <location>
        <begin position="1"/>
        <end position="26"/>
    </location>
</feature>
<accession>A0A7L4WAJ6</accession>
<name>A0A7L4WAJ6_9LACT</name>
<keyword evidence="2" id="KW-0732">Signal</keyword>
<dbReference type="Proteomes" id="UP001522462">
    <property type="component" value="Unassembled WGS sequence"/>
</dbReference>
<reference evidence="3 6" key="3">
    <citation type="journal article" date="2022" name="Microbiol. Res.">
        <title>Comparative genome analysis, predicted lifestyle and antimicrobial strategies of Lactococcus carnosus and Lactococcus paracarnosus isolated from meat.</title>
        <authorList>
            <person name="Werum V."/>
            <person name="Ehrmann M."/>
            <person name="Vogel R."/>
            <person name="Hilgarth M."/>
        </authorList>
    </citation>
    <scope>NUCLEOTIDE SEQUENCE [LARGE SCALE GENOMIC DNA]</scope>
    <source>
        <strain evidence="3 6">TMW21897</strain>
    </source>
</reference>
<dbReference type="Proteomes" id="UP000516280">
    <property type="component" value="Chromosome"/>
</dbReference>